<organism evidence="2 3">
    <name type="scientific">Streptococcus didelphis</name>
    <dbReference type="NCBI Taxonomy" id="102886"/>
    <lineage>
        <taxon>Bacteria</taxon>
        <taxon>Bacillati</taxon>
        <taxon>Bacillota</taxon>
        <taxon>Bacilli</taxon>
        <taxon>Lactobacillales</taxon>
        <taxon>Streptococcaceae</taxon>
        <taxon>Streptococcus</taxon>
    </lineage>
</organism>
<dbReference type="RefSeq" id="WP_018366426.1">
    <property type="nucleotide sequence ID" value="NZ_CP104407.1"/>
</dbReference>
<dbReference type="SUPFAM" id="SSF50475">
    <property type="entry name" value="FMN-binding split barrel"/>
    <property type="match status" value="1"/>
</dbReference>
<name>A0ABY9LFH7_9STRE</name>
<dbReference type="InterPro" id="IPR011576">
    <property type="entry name" value="Pyridox_Oxase_N"/>
</dbReference>
<proteinExistence type="predicted"/>
<reference evidence="3" key="1">
    <citation type="submission" date="2022-10" db="EMBL/GenBank/DDBJ databases">
        <title>Streptococcus didelphis as causative of fatal infections in opossums (Didelphis albiventris).</title>
        <authorList>
            <person name="Breyer G.M."/>
            <person name="Da Silva M.E.R.J."/>
            <person name="Siqueira F.M."/>
        </authorList>
    </citation>
    <scope>NUCLEOTIDE SEQUENCE [LARGE SCALE GENOMIC DNA]</scope>
    <source>
        <strain evidence="3">LBVP101/21</strain>
    </source>
</reference>
<accession>A0ABY9LFH7</accession>
<dbReference type="Gene3D" id="2.30.110.10">
    <property type="entry name" value="Electron Transport, Fmn-binding Protein, Chain A"/>
    <property type="match status" value="1"/>
</dbReference>
<dbReference type="Pfam" id="PF01243">
    <property type="entry name" value="PNPOx_N"/>
    <property type="match status" value="1"/>
</dbReference>
<gene>
    <name evidence="2" type="ORF">N1496_06080</name>
</gene>
<dbReference type="PANTHER" id="PTHR40660:SF1">
    <property type="entry name" value="5'-PHOSPHATE OXIDASE PUTATIVE DOMAIN-CONTAINING PROTEIN-RELATED"/>
    <property type="match status" value="1"/>
</dbReference>
<keyword evidence="3" id="KW-1185">Reference proteome</keyword>
<protein>
    <submittedName>
        <fullName evidence="2">Pyridoxamine 5'-phosphate oxidase family protein</fullName>
    </submittedName>
</protein>
<sequence>MLTEEMKSLIEKQLAMVATVDHSGNPNIGPKRSMRLYDDETLIFNENTGGQTQENIEANGKIEVAFVDREQLKGYRFVGKAELQKTGPMYEEAKAWAEGKMGIPKAVGIIHIEKIFNLQSGANAGKEIK</sequence>
<dbReference type="InterPro" id="IPR012349">
    <property type="entry name" value="Split_barrel_FMN-bd"/>
</dbReference>
<dbReference type="Proteomes" id="UP001238096">
    <property type="component" value="Chromosome"/>
</dbReference>
<evidence type="ECO:0000313" key="3">
    <source>
        <dbReference type="Proteomes" id="UP001238096"/>
    </source>
</evidence>
<feature type="domain" description="Pyridoxamine 5'-phosphate oxidase N-terminal" evidence="1">
    <location>
        <begin position="2"/>
        <end position="116"/>
    </location>
</feature>
<dbReference type="EMBL" id="CP110509">
    <property type="protein sequence ID" value="WMB27680.1"/>
    <property type="molecule type" value="Genomic_DNA"/>
</dbReference>
<evidence type="ECO:0000313" key="2">
    <source>
        <dbReference type="EMBL" id="WMB27680.1"/>
    </source>
</evidence>
<dbReference type="PANTHER" id="PTHR40660">
    <property type="entry name" value="5'-PHOSPHATE OXIDASE PUTATIVE DOMAIN-CONTAINING PROTEIN-RELATED"/>
    <property type="match status" value="1"/>
</dbReference>
<evidence type="ECO:0000259" key="1">
    <source>
        <dbReference type="Pfam" id="PF01243"/>
    </source>
</evidence>